<keyword evidence="3 7" id="KW-0863">Zinc-finger</keyword>
<comment type="similarity">
    <text evidence="7">Belongs to the RecR family.</text>
</comment>
<comment type="function">
    <text evidence="7">May play a role in DNA repair. It seems to be involved in an RecBC-independent recombinational process of DNA repair. It may act with RecF and RecO.</text>
</comment>
<dbReference type="PROSITE" id="PS50880">
    <property type="entry name" value="TOPRIM"/>
    <property type="match status" value="1"/>
</dbReference>
<dbReference type="PROSITE" id="PS01300">
    <property type="entry name" value="RECR"/>
    <property type="match status" value="1"/>
</dbReference>
<dbReference type="Gene3D" id="1.10.8.420">
    <property type="entry name" value="RecR Domain 1"/>
    <property type="match status" value="1"/>
</dbReference>
<dbReference type="AlphaFoldDB" id="A0A1H2TBX8"/>
<keyword evidence="6 7" id="KW-0234">DNA repair</keyword>
<dbReference type="OrthoDB" id="9802672at2"/>
<dbReference type="SUPFAM" id="SSF111304">
    <property type="entry name" value="Recombination protein RecR"/>
    <property type="match status" value="1"/>
</dbReference>
<sequence length="197" mass="22411">MEYPKTFEELMECFKMLPGIGAKGAERMAYHVLSMNDDQVNRFSHALTDFKKKIHYCKVCGHICEDDVCEICKDEERDHHTICIVESPKDVFAMEKLKEFHGVYHVLGGTISIMDGKTMDDLNIQSLLDRLDENTKEVIIATNPTREGETTALFLAKLLNKKNITISRIANGLPIGSSLDYADELTLLRSLEDRKKI</sequence>
<keyword evidence="5 7" id="KW-0233">DNA recombination</keyword>
<dbReference type="STRING" id="1630.SAMN05216514_10174"/>
<dbReference type="GO" id="GO:0006310">
    <property type="term" value="P:DNA recombination"/>
    <property type="evidence" value="ECO:0007669"/>
    <property type="project" value="UniProtKB-UniRule"/>
</dbReference>
<dbReference type="PANTHER" id="PTHR30446:SF0">
    <property type="entry name" value="RECOMBINATION PROTEIN RECR"/>
    <property type="match status" value="1"/>
</dbReference>
<dbReference type="Pfam" id="PF13662">
    <property type="entry name" value="Toprim_4"/>
    <property type="match status" value="1"/>
</dbReference>
<dbReference type="Gene3D" id="3.30.60.80">
    <property type="match status" value="1"/>
</dbReference>
<dbReference type="InterPro" id="IPR023627">
    <property type="entry name" value="Rcmb_RecR"/>
</dbReference>
<evidence type="ECO:0000256" key="2">
    <source>
        <dbReference type="ARBA" id="ARBA00022763"/>
    </source>
</evidence>
<dbReference type="GO" id="GO:0008270">
    <property type="term" value="F:zinc ion binding"/>
    <property type="evidence" value="ECO:0007669"/>
    <property type="project" value="UniProtKB-KW"/>
</dbReference>
<keyword evidence="2 7" id="KW-0227">DNA damage</keyword>
<dbReference type="SMART" id="SM00493">
    <property type="entry name" value="TOPRIM"/>
    <property type="match status" value="1"/>
</dbReference>
<dbReference type="PANTHER" id="PTHR30446">
    <property type="entry name" value="RECOMBINATION PROTEIN RECR"/>
    <property type="match status" value="1"/>
</dbReference>
<dbReference type="GO" id="GO:0006281">
    <property type="term" value="P:DNA repair"/>
    <property type="evidence" value="ECO:0007669"/>
    <property type="project" value="UniProtKB-UniRule"/>
</dbReference>
<dbReference type="Gene3D" id="3.40.1360.10">
    <property type="match status" value="1"/>
</dbReference>
<dbReference type="RefSeq" id="WP_029070828.1">
    <property type="nucleotide sequence ID" value="NZ_FNGT01000020.1"/>
</dbReference>
<protein>
    <recommendedName>
        <fullName evidence="7">Recombination protein RecR</fullName>
    </recommendedName>
</protein>
<dbReference type="HAMAP" id="MF_00017">
    <property type="entry name" value="RecR"/>
    <property type="match status" value="1"/>
</dbReference>
<evidence type="ECO:0000259" key="8">
    <source>
        <dbReference type="PROSITE" id="PS50880"/>
    </source>
</evidence>
<dbReference type="Pfam" id="PF21175">
    <property type="entry name" value="RecR_C"/>
    <property type="match status" value="1"/>
</dbReference>
<dbReference type="Pfam" id="PF21176">
    <property type="entry name" value="RecR_HhH"/>
    <property type="match status" value="1"/>
</dbReference>
<dbReference type="CDD" id="cd01025">
    <property type="entry name" value="TOPRIM_recR"/>
    <property type="match status" value="1"/>
</dbReference>
<dbReference type="EMBL" id="FNNF01000013">
    <property type="protein sequence ID" value="SDW41195.1"/>
    <property type="molecule type" value="Genomic_DNA"/>
</dbReference>
<dbReference type="Gene3D" id="6.10.250.240">
    <property type="match status" value="1"/>
</dbReference>
<dbReference type="InterPro" id="IPR034137">
    <property type="entry name" value="TOPRIM_RecR"/>
</dbReference>
<dbReference type="InterPro" id="IPR015967">
    <property type="entry name" value="Rcmb_RecR_Znf"/>
</dbReference>
<reference evidence="9 10" key="1">
    <citation type="submission" date="2016-10" db="EMBL/GenBank/DDBJ databases">
        <authorList>
            <person name="de Groot N.N."/>
        </authorList>
    </citation>
    <scope>NUCLEOTIDE SEQUENCE [LARGE SCALE GENOMIC DNA]</scope>
    <source>
        <strain evidence="9 10">S3b</strain>
    </source>
</reference>
<accession>A0A1H2TBX8</accession>
<keyword evidence="4 7" id="KW-0862">Zinc</keyword>
<evidence type="ECO:0000256" key="7">
    <source>
        <dbReference type="HAMAP-Rule" id="MF_00017"/>
    </source>
</evidence>
<gene>
    <name evidence="7" type="primary">recR</name>
    <name evidence="9" type="ORF">SAMN04487759_1136</name>
</gene>
<proteinExistence type="inferred from homology"/>
<feature type="domain" description="Toprim" evidence="8">
    <location>
        <begin position="80"/>
        <end position="174"/>
    </location>
</feature>
<evidence type="ECO:0000256" key="6">
    <source>
        <dbReference type="ARBA" id="ARBA00023204"/>
    </source>
</evidence>
<organism evidence="9 10">
    <name type="scientific">Kandleria vitulina</name>
    <dbReference type="NCBI Taxonomy" id="1630"/>
    <lineage>
        <taxon>Bacteria</taxon>
        <taxon>Bacillati</taxon>
        <taxon>Bacillota</taxon>
        <taxon>Erysipelotrichia</taxon>
        <taxon>Erysipelotrichales</taxon>
        <taxon>Coprobacillaceae</taxon>
        <taxon>Kandleria</taxon>
    </lineage>
</organism>
<evidence type="ECO:0000256" key="4">
    <source>
        <dbReference type="ARBA" id="ARBA00022833"/>
    </source>
</evidence>
<dbReference type="NCBIfam" id="TIGR00615">
    <property type="entry name" value="recR"/>
    <property type="match status" value="1"/>
</dbReference>
<evidence type="ECO:0000256" key="5">
    <source>
        <dbReference type="ARBA" id="ARBA00023172"/>
    </source>
</evidence>
<evidence type="ECO:0000313" key="9">
    <source>
        <dbReference type="EMBL" id="SDW41195.1"/>
    </source>
</evidence>
<dbReference type="Pfam" id="PF02132">
    <property type="entry name" value="RecR_ZnF"/>
    <property type="match status" value="1"/>
</dbReference>
<evidence type="ECO:0000313" key="10">
    <source>
        <dbReference type="Proteomes" id="UP000182429"/>
    </source>
</evidence>
<feature type="zinc finger region" description="C4-type" evidence="7">
    <location>
        <begin position="57"/>
        <end position="72"/>
    </location>
</feature>
<evidence type="ECO:0000256" key="3">
    <source>
        <dbReference type="ARBA" id="ARBA00022771"/>
    </source>
</evidence>
<dbReference type="eggNOG" id="COG0353">
    <property type="taxonomic scope" value="Bacteria"/>
</dbReference>
<dbReference type="Proteomes" id="UP000182429">
    <property type="component" value="Unassembled WGS sequence"/>
</dbReference>
<dbReference type="InterPro" id="IPR006171">
    <property type="entry name" value="TOPRIM_dom"/>
</dbReference>
<name>A0A1H2TBX8_9FIRM</name>
<dbReference type="InterPro" id="IPR000093">
    <property type="entry name" value="DNA_Rcmb_RecR"/>
</dbReference>
<keyword evidence="1 7" id="KW-0479">Metal-binding</keyword>
<dbReference type="GO" id="GO:0003677">
    <property type="term" value="F:DNA binding"/>
    <property type="evidence" value="ECO:0007669"/>
    <property type="project" value="UniProtKB-UniRule"/>
</dbReference>
<evidence type="ECO:0000256" key="1">
    <source>
        <dbReference type="ARBA" id="ARBA00022723"/>
    </source>
</evidence>